<feature type="transmembrane region" description="Helical" evidence="2">
    <location>
        <begin position="74"/>
        <end position="97"/>
    </location>
</feature>
<dbReference type="RefSeq" id="WP_245347614.1">
    <property type="nucleotide sequence ID" value="NZ_JAGGMB010000002.1"/>
</dbReference>
<dbReference type="NCBIfam" id="NF033912">
    <property type="entry name" value="msc"/>
    <property type="match status" value="1"/>
</dbReference>
<reference evidence="3" key="1">
    <citation type="submission" date="2021-03" db="EMBL/GenBank/DDBJ databases">
        <title>Genomic Encyclopedia of Type Strains, Phase IV (KMG-IV): sequencing the most valuable type-strain genomes for metagenomic binning, comparative biology and taxonomic classification.</title>
        <authorList>
            <person name="Goeker M."/>
        </authorList>
    </citation>
    <scope>NUCLEOTIDE SEQUENCE</scope>
    <source>
        <strain evidence="3">DSM 107338</strain>
    </source>
</reference>
<dbReference type="EMBL" id="JAGGMB010000002">
    <property type="protein sequence ID" value="MBP2076431.1"/>
    <property type="molecule type" value="Genomic_DNA"/>
</dbReference>
<name>A0A9X0YQW6_9BACI</name>
<dbReference type="AlphaFoldDB" id="A0A9X0YQW6"/>
<dbReference type="Proteomes" id="UP001138793">
    <property type="component" value="Unassembled WGS sequence"/>
</dbReference>
<protein>
    <submittedName>
        <fullName evidence="3">Uncharacterized protein</fullName>
    </submittedName>
</protein>
<comment type="caution">
    <text evidence="3">The sequence shown here is derived from an EMBL/GenBank/DDBJ whole genome shotgun (WGS) entry which is preliminary data.</text>
</comment>
<organism evidence="3 4">
    <name type="scientific">Oceanobacillus polygoni</name>
    <dbReference type="NCBI Taxonomy" id="1235259"/>
    <lineage>
        <taxon>Bacteria</taxon>
        <taxon>Bacillati</taxon>
        <taxon>Bacillota</taxon>
        <taxon>Bacilli</taxon>
        <taxon>Bacillales</taxon>
        <taxon>Bacillaceae</taxon>
        <taxon>Oceanobacillus</taxon>
    </lineage>
</organism>
<feature type="transmembrane region" description="Helical" evidence="2">
    <location>
        <begin position="461"/>
        <end position="482"/>
    </location>
</feature>
<feature type="transmembrane region" description="Helical" evidence="2">
    <location>
        <begin position="357"/>
        <end position="377"/>
    </location>
</feature>
<dbReference type="InterPro" id="IPR008910">
    <property type="entry name" value="MSC_TM_helix"/>
</dbReference>
<dbReference type="GO" id="GO:0008381">
    <property type="term" value="F:mechanosensitive monoatomic ion channel activity"/>
    <property type="evidence" value="ECO:0007669"/>
    <property type="project" value="InterPro"/>
</dbReference>
<feature type="transmembrane region" description="Helical" evidence="2">
    <location>
        <begin position="428"/>
        <end position="449"/>
    </location>
</feature>
<feature type="transmembrane region" description="Helical" evidence="2">
    <location>
        <begin position="20"/>
        <end position="38"/>
    </location>
</feature>
<dbReference type="PANTHER" id="PTHR30221">
    <property type="entry name" value="SMALL-CONDUCTANCE MECHANOSENSITIVE CHANNEL"/>
    <property type="match status" value="1"/>
</dbReference>
<dbReference type="Pfam" id="PF05552">
    <property type="entry name" value="MS_channel_1st_1"/>
    <property type="match status" value="5"/>
</dbReference>
<dbReference type="PANTHER" id="PTHR30221:SF1">
    <property type="entry name" value="SMALL-CONDUCTANCE MECHANOSENSITIVE CHANNEL"/>
    <property type="match status" value="1"/>
</dbReference>
<dbReference type="Gene3D" id="1.10.287.1260">
    <property type="match status" value="3"/>
</dbReference>
<accession>A0A9X0YQW6</accession>
<feature type="region of interest" description="Disordered" evidence="1">
    <location>
        <begin position="512"/>
        <end position="537"/>
    </location>
</feature>
<keyword evidence="4" id="KW-1185">Reference proteome</keyword>
<feature type="transmembrane region" description="Helical" evidence="2">
    <location>
        <begin position="291"/>
        <end position="318"/>
    </location>
</feature>
<evidence type="ECO:0000256" key="2">
    <source>
        <dbReference type="SAM" id="Phobius"/>
    </source>
</evidence>
<dbReference type="InterPro" id="IPR045275">
    <property type="entry name" value="MscS_archaea/bacteria_type"/>
</dbReference>
<evidence type="ECO:0000313" key="4">
    <source>
        <dbReference type="Proteomes" id="UP001138793"/>
    </source>
</evidence>
<evidence type="ECO:0000256" key="1">
    <source>
        <dbReference type="SAM" id="MobiDB-lite"/>
    </source>
</evidence>
<feature type="transmembrane region" description="Helical" evidence="2">
    <location>
        <begin position="252"/>
        <end position="279"/>
    </location>
</feature>
<sequence length="537" mass="58891">MENFMDQYFTSSFMQGLQNFVVALLILLVGWLIAKAIGNAVEKAFAKTDWDDKLIQKFRMSDKEINTEKVIGKVVYYILLLIVFILFFNVLNLNMIANPLSDLISTFLSLIPAVLAAALILLFAWIVASIARWLIVEGSRKINLQHLFFKFKVAKTEEQIKHYIDTFGKIVFYLILLLFIPGVLDALNIQGVAEPFSGLLSSILVFIPKLVAAAIIFAVGWFVAKIVKNIVTNLLQAVGSEKLMNRLKLSKLFEGTSFAAFVGQVVFIVIMIPIVIAALEQLELRGITDPAIGMLQTIMTMVPSILIAIALILVGIWLGKLIGGFVEDYLQRLGFNRLAIQLHIGGKSISANRMTPSAIAGYIVQILIVFFLTVQALNLIELHFLVGIAAAITAYLPNVLAAVLILGVAIILANIVQKVLVNLLDGPAANLLAMFAKYSILVLAGFMALTQLGIASTIVNAAFILILGGLALAFGLAFGLGGKEFAAKYLRKFDKTMDETVVKAHINRQAEDDIEDAEVNPTTYTEETIDDTDPERP</sequence>
<keyword evidence="2" id="KW-0812">Transmembrane</keyword>
<keyword evidence="2" id="KW-0472">Membrane</keyword>
<feature type="transmembrane region" description="Helical" evidence="2">
    <location>
        <begin position="383"/>
        <end position="416"/>
    </location>
</feature>
<gene>
    <name evidence="3" type="ORF">J2Z64_000643</name>
</gene>
<feature type="transmembrane region" description="Helical" evidence="2">
    <location>
        <begin position="170"/>
        <end position="193"/>
    </location>
</feature>
<proteinExistence type="predicted"/>
<feature type="compositionally biased region" description="Acidic residues" evidence="1">
    <location>
        <begin position="527"/>
        <end position="537"/>
    </location>
</feature>
<feature type="transmembrane region" description="Helical" evidence="2">
    <location>
        <begin position="109"/>
        <end position="135"/>
    </location>
</feature>
<feature type="transmembrane region" description="Helical" evidence="2">
    <location>
        <begin position="199"/>
        <end position="224"/>
    </location>
</feature>
<evidence type="ECO:0000313" key="3">
    <source>
        <dbReference type="EMBL" id="MBP2076431.1"/>
    </source>
</evidence>
<keyword evidence="2" id="KW-1133">Transmembrane helix</keyword>